<feature type="domain" description="J" evidence="3">
    <location>
        <begin position="231"/>
        <end position="297"/>
    </location>
</feature>
<dbReference type="PRINTS" id="PR00625">
    <property type="entry name" value="JDOMAIN"/>
</dbReference>
<dbReference type="EMBL" id="NAJQ01000100">
    <property type="protein sequence ID" value="TKA78974.1"/>
    <property type="molecule type" value="Genomic_DNA"/>
</dbReference>
<evidence type="ECO:0000259" key="3">
    <source>
        <dbReference type="PROSITE" id="PS50076"/>
    </source>
</evidence>
<dbReference type="OrthoDB" id="10250354at2759"/>
<feature type="compositionally biased region" description="Low complexity" evidence="2">
    <location>
        <begin position="133"/>
        <end position="142"/>
    </location>
</feature>
<keyword evidence="1" id="KW-0143">Chaperone</keyword>
<dbReference type="PANTHER" id="PTHR44145:SF3">
    <property type="entry name" value="DNAJ HOMOLOG SUBFAMILY A MEMBER 3, MITOCHONDRIAL"/>
    <property type="match status" value="1"/>
</dbReference>
<reference evidence="4 5" key="1">
    <citation type="submission" date="2017-03" db="EMBL/GenBank/DDBJ databases">
        <title>Genomes of endolithic fungi from Antarctica.</title>
        <authorList>
            <person name="Coleine C."/>
            <person name="Masonjones S."/>
            <person name="Stajich J.E."/>
        </authorList>
    </citation>
    <scope>NUCLEOTIDE SEQUENCE [LARGE SCALE GENOMIC DNA]</scope>
    <source>
        <strain evidence="4 5">CCFEE 5184</strain>
    </source>
</reference>
<feature type="domain" description="J" evidence="3">
    <location>
        <begin position="529"/>
        <end position="598"/>
    </location>
</feature>
<feature type="compositionally biased region" description="Acidic residues" evidence="2">
    <location>
        <begin position="198"/>
        <end position="215"/>
    </location>
</feature>
<name>A0A4U0XNL3_9PEZI</name>
<gene>
    <name evidence="4" type="ORF">B0A55_02558</name>
</gene>
<dbReference type="CDD" id="cd06257">
    <property type="entry name" value="DnaJ"/>
    <property type="match status" value="2"/>
</dbReference>
<dbReference type="Proteomes" id="UP000309340">
    <property type="component" value="Unassembled WGS sequence"/>
</dbReference>
<dbReference type="Pfam" id="PF00226">
    <property type="entry name" value="DnaJ"/>
    <property type="match status" value="2"/>
</dbReference>
<feature type="compositionally biased region" description="Acidic residues" evidence="2">
    <location>
        <begin position="502"/>
        <end position="521"/>
    </location>
</feature>
<comment type="caution">
    <text evidence="4">The sequence shown here is derived from an EMBL/GenBank/DDBJ whole genome shotgun (WGS) entry which is preliminary data.</text>
</comment>
<feature type="compositionally biased region" description="Pro residues" evidence="2">
    <location>
        <begin position="143"/>
        <end position="152"/>
    </location>
</feature>
<dbReference type="PROSITE" id="PS50076">
    <property type="entry name" value="DNAJ_2"/>
    <property type="match status" value="2"/>
</dbReference>
<dbReference type="STRING" id="329884.A0A4U0XNL3"/>
<proteinExistence type="predicted"/>
<sequence>MTDASDIETLRAQVANDLDIYKAEKERFYRLQGVEPEKISETDCKSIINWSRASIRDYSMRLEQLEDLDNPTVEQKEVMQLLNRLIMLGDEIGEITSSFIRGYEAKFGRLEHSVAAKHAPALSKVTNDKRSMTPVSAATPASPVEPPTPPTPELDAETLRGPEVDTTPATPELPETAPASTESETQRPEMSSQTPASVEEEDAEDEEEEQEEQEETTAVGGVSANPTDPKGVYAMLGVSPTAPMPEIQKAIRKMQIASHPDRNPDDPNAATHFAEFMSLCEETVKTEEKRRTYDNITTVDELEQLTKRVRQLTMNATKHSWREAVDEDQNTAELRDLVKRDTLESEHLQSRIAQLRHDILAGIPLAQGNVLSDVELQAKKQSKDLARRIEDIEDKDTQTARDREYLQALNARQVVWDRQIMQAAELRELMFEALKGPRSTVGTVGKNDQESRKSFQGAVKGVASAFESSVDTAAPTISSFVDTAATADPEPERQAPVATEESHEDEDDPESLAAVDDEDPEPDKSAWLICYRILDIDPAATPRDFEPSLKKAYKKLSRNHDPKFRPNDPEAPDRWASICKAYNLLKDPERRESYDRHGWGAGDLGGFDMARLEIGG</sequence>
<dbReference type="Gene3D" id="1.10.287.110">
    <property type="entry name" value="DnaJ domain"/>
    <property type="match status" value="2"/>
</dbReference>
<evidence type="ECO:0000313" key="5">
    <source>
        <dbReference type="Proteomes" id="UP000309340"/>
    </source>
</evidence>
<organism evidence="4 5">
    <name type="scientific">Friedmanniomyces simplex</name>
    <dbReference type="NCBI Taxonomy" id="329884"/>
    <lineage>
        <taxon>Eukaryota</taxon>
        <taxon>Fungi</taxon>
        <taxon>Dikarya</taxon>
        <taxon>Ascomycota</taxon>
        <taxon>Pezizomycotina</taxon>
        <taxon>Dothideomycetes</taxon>
        <taxon>Dothideomycetidae</taxon>
        <taxon>Mycosphaerellales</taxon>
        <taxon>Teratosphaeriaceae</taxon>
        <taxon>Friedmanniomyces</taxon>
    </lineage>
</organism>
<feature type="compositionally biased region" description="Low complexity" evidence="2">
    <location>
        <begin position="166"/>
        <end position="182"/>
    </location>
</feature>
<keyword evidence="5" id="KW-1185">Reference proteome</keyword>
<dbReference type="SMART" id="SM00271">
    <property type="entry name" value="DnaJ"/>
    <property type="match status" value="2"/>
</dbReference>
<dbReference type="AlphaFoldDB" id="A0A4U0XNL3"/>
<evidence type="ECO:0000256" key="2">
    <source>
        <dbReference type="SAM" id="MobiDB-lite"/>
    </source>
</evidence>
<protein>
    <recommendedName>
        <fullName evidence="3">J domain-containing protein</fullName>
    </recommendedName>
</protein>
<dbReference type="InterPro" id="IPR051938">
    <property type="entry name" value="Apopto_cytoskel_mod"/>
</dbReference>
<dbReference type="SUPFAM" id="SSF46565">
    <property type="entry name" value="Chaperone J-domain"/>
    <property type="match status" value="2"/>
</dbReference>
<dbReference type="InterPro" id="IPR036869">
    <property type="entry name" value="J_dom_sf"/>
</dbReference>
<dbReference type="PANTHER" id="PTHR44145">
    <property type="entry name" value="DNAJ HOMOLOG SUBFAMILY A MEMBER 3, MITOCHONDRIAL"/>
    <property type="match status" value="1"/>
</dbReference>
<dbReference type="InterPro" id="IPR001623">
    <property type="entry name" value="DnaJ_domain"/>
</dbReference>
<feature type="region of interest" description="Disordered" evidence="2">
    <location>
        <begin position="483"/>
        <end position="522"/>
    </location>
</feature>
<feature type="region of interest" description="Disordered" evidence="2">
    <location>
        <begin position="121"/>
        <end position="231"/>
    </location>
</feature>
<accession>A0A4U0XNL3</accession>
<evidence type="ECO:0000256" key="1">
    <source>
        <dbReference type="ARBA" id="ARBA00023186"/>
    </source>
</evidence>
<evidence type="ECO:0000313" key="4">
    <source>
        <dbReference type="EMBL" id="TKA78974.1"/>
    </source>
</evidence>